<dbReference type="Proteomes" id="UP001165960">
    <property type="component" value="Unassembled WGS sequence"/>
</dbReference>
<evidence type="ECO:0000313" key="2">
    <source>
        <dbReference type="Proteomes" id="UP001165960"/>
    </source>
</evidence>
<keyword evidence="2" id="KW-1185">Reference proteome</keyword>
<comment type="caution">
    <text evidence="1">The sequence shown here is derived from an EMBL/GenBank/DDBJ whole genome shotgun (WGS) entry which is preliminary data.</text>
</comment>
<name>A0ACC2S1I8_9FUNG</name>
<accession>A0ACC2S1I8</accession>
<proteinExistence type="predicted"/>
<sequence>MPNHPLVSDISSSLASAPKHTPDLATGLYDPAAQSALCYPDQEEIEEDQFHRVLEFNALTRGQRVRKEPFLALEAQDIVVIPYTKQLALPATEVTHKSNSTKKMSQFLNSVHVSASLETLQRISPTLSTALESFLSKYKDMDVYRVISLGTDTGDRKDSTYIDMAVNKMKVRAVIDSGAPGNIVSSRLVKN</sequence>
<gene>
    <name evidence="1" type="ORF">DSO57_1035382</name>
</gene>
<protein>
    <submittedName>
        <fullName evidence="1">Uncharacterized protein</fullName>
    </submittedName>
</protein>
<dbReference type="EMBL" id="QTSX02005991">
    <property type="protein sequence ID" value="KAJ9056227.1"/>
    <property type="molecule type" value="Genomic_DNA"/>
</dbReference>
<evidence type="ECO:0000313" key="1">
    <source>
        <dbReference type="EMBL" id="KAJ9056227.1"/>
    </source>
</evidence>
<organism evidence="1 2">
    <name type="scientific">Entomophthora muscae</name>
    <dbReference type="NCBI Taxonomy" id="34485"/>
    <lineage>
        <taxon>Eukaryota</taxon>
        <taxon>Fungi</taxon>
        <taxon>Fungi incertae sedis</taxon>
        <taxon>Zoopagomycota</taxon>
        <taxon>Entomophthoromycotina</taxon>
        <taxon>Entomophthoromycetes</taxon>
        <taxon>Entomophthorales</taxon>
        <taxon>Entomophthoraceae</taxon>
        <taxon>Entomophthora</taxon>
    </lineage>
</organism>
<reference evidence="1" key="1">
    <citation type="submission" date="2022-04" db="EMBL/GenBank/DDBJ databases">
        <title>Genome of the entomopathogenic fungus Entomophthora muscae.</title>
        <authorList>
            <person name="Elya C."/>
            <person name="Lovett B.R."/>
            <person name="Lee E."/>
            <person name="Macias A.M."/>
            <person name="Hajek A.E."/>
            <person name="De Bivort B.L."/>
            <person name="Kasson M.T."/>
            <person name="De Fine Licht H.H."/>
            <person name="Stajich J.E."/>
        </authorList>
    </citation>
    <scope>NUCLEOTIDE SEQUENCE</scope>
    <source>
        <strain evidence="1">Berkeley</strain>
    </source>
</reference>